<keyword evidence="1" id="KW-0472">Membrane</keyword>
<proteinExistence type="predicted"/>
<dbReference type="Pfam" id="PF10118">
    <property type="entry name" value="Metal_hydrol"/>
    <property type="match status" value="1"/>
</dbReference>
<dbReference type="Proteomes" id="UP000003704">
    <property type="component" value="Unassembled WGS sequence"/>
</dbReference>
<evidence type="ECO:0008006" key="4">
    <source>
        <dbReference type="Google" id="ProtNLM"/>
    </source>
</evidence>
<feature type="transmembrane region" description="Helical" evidence="1">
    <location>
        <begin position="185"/>
        <end position="206"/>
    </location>
</feature>
<keyword evidence="1" id="KW-1133">Transmembrane helix</keyword>
<keyword evidence="1" id="KW-0812">Transmembrane</keyword>
<dbReference type="InterPro" id="IPR016516">
    <property type="entry name" value="UCP07580"/>
</dbReference>
<dbReference type="EMBL" id="AKGD01000001">
    <property type="protein sequence ID" value="EIT71034.1"/>
    <property type="molecule type" value="Genomic_DNA"/>
</dbReference>
<feature type="transmembrane region" description="Helical" evidence="1">
    <location>
        <begin position="226"/>
        <end position="245"/>
    </location>
</feature>
<keyword evidence="3" id="KW-1185">Reference proteome</keyword>
<dbReference type="PATRIC" id="fig|1172194.4.peg.1125"/>
<protein>
    <recommendedName>
        <fullName evidence="4">Metal-dependent hydrolase</fullName>
    </recommendedName>
</protein>
<organism evidence="2 3">
    <name type="scientific">Hydrocarboniphaga effusa AP103</name>
    <dbReference type="NCBI Taxonomy" id="1172194"/>
    <lineage>
        <taxon>Bacteria</taxon>
        <taxon>Pseudomonadati</taxon>
        <taxon>Pseudomonadota</taxon>
        <taxon>Gammaproteobacteria</taxon>
        <taxon>Nevskiales</taxon>
        <taxon>Nevskiaceae</taxon>
        <taxon>Hydrocarboniphaga</taxon>
    </lineage>
</organism>
<comment type="caution">
    <text evidence="2">The sequence shown here is derived from an EMBL/GenBank/DDBJ whole genome shotgun (WGS) entry which is preliminary data.</text>
</comment>
<dbReference type="OrthoDB" id="5727566at2"/>
<dbReference type="PANTHER" id="PTHR39456">
    <property type="entry name" value="METAL-DEPENDENT HYDROLASE"/>
    <property type="match status" value="1"/>
</dbReference>
<evidence type="ECO:0000313" key="3">
    <source>
        <dbReference type="Proteomes" id="UP000003704"/>
    </source>
</evidence>
<sequence>MQPVRRDLDFDLPNQLKPEDIGQWHPLGPHVSHFFNALSLFFPEGERFFIHSVRQYRSQITDPALQQAISGFIGQEAMHGREHVDFNKLMDQAGLPATQLDKFVGRLLERVKARIPTSWQLGVTLALEHFTAILANVLLSKPEVLADANPRMADLWRWHALEETEHKAVAYDVYEQVFGRGFTAWLRRCFLLVATTFIFLPLVFFFHVKIIKADPKARGLRGWGRLVNFLFFKPGSLRAIVLPWLDYFRPSFHPWMHDNRQYLTQIDGLNRAYNAAA</sequence>
<dbReference type="STRING" id="1172194.WQQ_11710"/>
<reference evidence="2 3" key="1">
    <citation type="journal article" date="2012" name="J. Bacteriol.">
        <title>Genome Sequence of n-Alkane-Degrading Hydrocarboniphaga effusa Strain AP103T (ATCC BAA-332T).</title>
        <authorList>
            <person name="Chang H.K."/>
            <person name="Zylstra G.J."/>
            <person name="Chae J.C."/>
        </authorList>
    </citation>
    <scope>NUCLEOTIDE SEQUENCE [LARGE SCALE GENOMIC DNA]</scope>
    <source>
        <strain evidence="2 3">AP103</strain>
    </source>
</reference>
<evidence type="ECO:0000256" key="1">
    <source>
        <dbReference type="SAM" id="Phobius"/>
    </source>
</evidence>
<name>I7ZGM3_9GAMM</name>
<dbReference type="PANTHER" id="PTHR39456:SF1">
    <property type="entry name" value="METAL-DEPENDENT HYDROLASE"/>
    <property type="match status" value="1"/>
</dbReference>
<gene>
    <name evidence="2" type="ORF">WQQ_11710</name>
</gene>
<dbReference type="RefSeq" id="WP_007184126.1">
    <property type="nucleotide sequence ID" value="NZ_AKGD01000001.1"/>
</dbReference>
<accession>I7ZGM3</accession>
<dbReference type="AlphaFoldDB" id="I7ZGM3"/>
<dbReference type="PIRSF" id="PIRSF007580">
    <property type="entry name" value="UCP07580"/>
    <property type="match status" value="1"/>
</dbReference>
<evidence type="ECO:0000313" key="2">
    <source>
        <dbReference type="EMBL" id="EIT71034.1"/>
    </source>
</evidence>